<dbReference type="EMBL" id="AGZO01000027">
    <property type="protein sequence ID" value="EKN10562.1"/>
    <property type="molecule type" value="Genomic_DNA"/>
</dbReference>
<gene>
    <name evidence="1" type="ORF">HMPREF1076_03900</name>
</gene>
<proteinExistence type="predicted"/>
<dbReference type="Proteomes" id="UP000006330">
    <property type="component" value="Unassembled WGS sequence"/>
</dbReference>
<evidence type="ECO:0000313" key="2">
    <source>
        <dbReference type="Proteomes" id="UP000006330"/>
    </source>
</evidence>
<dbReference type="AlphaFoldDB" id="K5YB30"/>
<dbReference type="HOGENOM" id="CLU_129804_0_0_10"/>
<protein>
    <submittedName>
        <fullName evidence="1">Uncharacterized protein</fullName>
    </submittedName>
</protein>
<organism evidence="1 2">
    <name type="scientific">Parabacteroides goldsteinii CL02T12C30</name>
    <dbReference type="NCBI Taxonomy" id="999418"/>
    <lineage>
        <taxon>Bacteria</taxon>
        <taxon>Pseudomonadati</taxon>
        <taxon>Bacteroidota</taxon>
        <taxon>Bacteroidia</taxon>
        <taxon>Bacteroidales</taxon>
        <taxon>Tannerellaceae</taxon>
        <taxon>Parabacteroides</taxon>
    </lineage>
</organism>
<dbReference type="PATRIC" id="fig|999418.3.peg.3975"/>
<reference evidence="1 2" key="1">
    <citation type="submission" date="2012-02" db="EMBL/GenBank/DDBJ databases">
        <title>The Genome Sequence of Parabacteroides goldsteinii CL02T12C30.</title>
        <authorList>
            <consortium name="The Broad Institute Genome Sequencing Platform"/>
            <person name="Earl A."/>
            <person name="Ward D."/>
            <person name="Feldgarden M."/>
            <person name="Gevers D."/>
            <person name="Zitomersky N.L."/>
            <person name="Coyne M.J."/>
            <person name="Comstock L.E."/>
            <person name="Young S.K."/>
            <person name="Zeng Q."/>
            <person name="Gargeya S."/>
            <person name="Fitzgerald M."/>
            <person name="Haas B."/>
            <person name="Abouelleil A."/>
            <person name="Alvarado L."/>
            <person name="Arachchi H.M."/>
            <person name="Berlin A."/>
            <person name="Chapman S.B."/>
            <person name="Gearin G."/>
            <person name="Goldberg J."/>
            <person name="Griggs A."/>
            <person name="Gujja S."/>
            <person name="Hansen M."/>
            <person name="Heiman D."/>
            <person name="Howarth C."/>
            <person name="Larimer J."/>
            <person name="Lui A."/>
            <person name="MacDonald P.J.P."/>
            <person name="McCowen C."/>
            <person name="Montmayeur A."/>
            <person name="Murphy C."/>
            <person name="Neiman D."/>
            <person name="Pearson M."/>
            <person name="Priest M."/>
            <person name="Roberts A."/>
            <person name="Saif S."/>
            <person name="Shea T."/>
            <person name="Sisk P."/>
            <person name="Stolte C."/>
            <person name="Sykes S."/>
            <person name="Wortman J."/>
            <person name="Nusbaum C."/>
            <person name="Birren B."/>
        </authorList>
    </citation>
    <scope>NUCLEOTIDE SEQUENCE [LARGE SCALE GENOMIC DNA]</scope>
    <source>
        <strain evidence="1 2">CL02T12C30</strain>
    </source>
</reference>
<dbReference type="InterPro" id="IPR046901">
    <property type="entry name" value="ABC-3C_MC5"/>
</dbReference>
<dbReference type="RefSeq" id="WP_007656964.1">
    <property type="nucleotide sequence ID" value="NZ_JH976474.1"/>
</dbReference>
<accession>K5YB30</accession>
<evidence type="ECO:0000313" key="1">
    <source>
        <dbReference type="EMBL" id="EKN10562.1"/>
    </source>
</evidence>
<comment type="caution">
    <text evidence="1">The sequence shown here is derived from an EMBL/GenBank/DDBJ whole genome shotgun (WGS) entry which is preliminary data.</text>
</comment>
<dbReference type="Pfam" id="PF20291">
    <property type="entry name" value="MC5"/>
    <property type="match status" value="1"/>
</dbReference>
<sequence length="172" mass="20596">MIIYHQAFDLYHTAYRIIQLLTYFKRGESVEIERLRIWDYYLLFPIEMQRIKFSLNEKEIKEHIKTFITKNRKENSYEIIFDSRKMFEKIKPYQMAALKSLASYGIINIDYITSGYVTPISTEIIEKHSPQFEPLSISEQNAIKLLTSHYYLMSLSVLKEKTNLIENKYDAQ</sequence>
<name>K5YB30_9BACT</name>